<keyword evidence="11" id="KW-1185">Reference proteome</keyword>
<dbReference type="PhylomeDB" id="B4P913"/>
<accession>B4P913</accession>
<dbReference type="eggNOG" id="KOG3627">
    <property type="taxonomic scope" value="Eukaryota"/>
</dbReference>
<dbReference type="KEGG" id="dya:Dyak_GE11617"/>
<dbReference type="AlphaFoldDB" id="B4P913"/>
<proteinExistence type="inferred from homology"/>
<keyword evidence="3 8" id="KW-0732">Signal</keyword>
<dbReference type="GO" id="GO:0006508">
    <property type="term" value="P:proteolysis"/>
    <property type="evidence" value="ECO:0007669"/>
    <property type="project" value="UniProtKB-KW"/>
</dbReference>
<keyword evidence="4 10" id="KW-0378">Hydrolase</keyword>
<feature type="domain" description="Peptidase S1" evidence="9">
    <location>
        <begin position="23"/>
        <end position="266"/>
    </location>
</feature>
<dbReference type="InterPro" id="IPR001314">
    <property type="entry name" value="Peptidase_S1A"/>
</dbReference>
<evidence type="ECO:0000256" key="7">
    <source>
        <dbReference type="ARBA" id="ARBA00023157"/>
    </source>
</evidence>
<evidence type="ECO:0000256" key="4">
    <source>
        <dbReference type="ARBA" id="ARBA00022801"/>
    </source>
</evidence>
<dbReference type="Proteomes" id="UP000002282">
    <property type="component" value="Chromosome 2R"/>
</dbReference>
<reference evidence="10 11" key="2">
    <citation type="journal article" date="2007" name="PLoS Biol.">
        <title>Principles of genome evolution in the Drosophila melanogaster species group.</title>
        <authorList>
            <person name="Ranz J.M."/>
            <person name="Maurin D."/>
            <person name="Chan Y.S."/>
            <person name="von Grotthuss M."/>
            <person name="Hillier L.W."/>
            <person name="Roote J."/>
            <person name="Ashburner M."/>
            <person name="Bergman C.M."/>
        </authorList>
    </citation>
    <scope>NUCLEOTIDE SEQUENCE [LARGE SCALE GENOMIC DNA]</scope>
    <source>
        <strain evidence="11">Tai18E2 / Tucson 14021-0261.01</strain>
    </source>
</reference>
<reference evidence="10 11" key="1">
    <citation type="journal article" date="2007" name="Nature">
        <title>Evolution of genes and genomes on the Drosophila phylogeny.</title>
        <authorList>
            <consortium name="Drosophila 12 Genomes Consortium"/>
            <person name="Clark A.G."/>
            <person name="Eisen M.B."/>
            <person name="Smith D.R."/>
            <person name="Bergman C.M."/>
            <person name="Oliver B."/>
            <person name="Markow T.A."/>
            <person name="Kaufman T.C."/>
            <person name="Kellis M."/>
            <person name="Gelbart W."/>
            <person name="Iyer V.N."/>
            <person name="Pollard D.A."/>
            <person name="Sackton T.B."/>
            <person name="Larracuente A.M."/>
            <person name="Singh N.D."/>
            <person name="Abad J.P."/>
            <person name="Abt D.N."/>
            <person name="Adryan B."/>
            <person name="Aguade M."/>
            <person name="Akashi H."/>
            <person name="Anderson W.W."/>
            <person name="Aquadro C.F."/>
            <person name="Ardell D.H."/>
            <person name="Arguello R."/>
            <person name="Artieri C.G."/>
            <person name="Barbash D.A."/>
            <person name="Barker D."/>
            <person name="Barsanti P."/>
            <person name="Batterham P."/>
            <person name="Batzoglou S."/>
            <person name="Begun D."/>
            <person name="Bhutkar A."/>
            <person name="Blanco E."/>
            <person name="Bosak S.A."/>
            <person name="Bradley R.K."/>
            <person name="Brand A.D."/>
            <person name="Brent M.R."/>
            <person name="Brooks A.N."/>
            <person name="Brown R.H."/>
            <person name="Butlin R.K."/>
            <person name="Caggese C."/>
            <person name="Calvi B.R."/>
            <person name="Bernardo de Carvalho A."/>
            <person name="Caspi A."/>
            <person name="Castrezana S."/>
            <person name="Celniker S.E."/>
            <person name="Chang J.L."/>
            <person name="Chapple C."/>
            <person name="Chatterji S."/>
            <person name="Chinwalla A."/>
            <person name="Civetta A."/>
            <person name="Clifton S.W."/>
            <person name="Comeron J.M."/>
            <person name="Costello J.C."/>
            <person name="Coyne J.A."/>
            <person name="Daub J."/>
            <person name="David R.G."/>
            <person name="Delcher A.L."/>
            <person name="Delehaunty K."/>
            <person name="Do C.B."/>
            <person name="Ebling H."/>
            <person name="Edwards K."/>
            <person name="Eickbush T."/>
            <person name="Evans J.D."/>
            <person name="Filipski A."/>
            <person name="Findeiss S."/>
            <person name="Freyhult E."/>
            <person name="Fulton L."/>
            <person name="Fulton R."/>
            <person name="Garcia A.C."/>
            <person name="Gardiner A."/>
            <person name="Garfield D.A."/>
            <person name="Garvin B.E."/>
            <person name="Gibson G."/>
            <person name="Gilbert D."/>
            <person name="Gnerre S."/>
            <person name="Godfrey J."/>
            <person name="Good R."/>
            <person name="Gotea V."/>
            <person name="Gravely B."/>
            <person name="Greenberg A.J."/>
            <person name="Griffiths-Jones S."/>
            <person name="Gross S."/>
            <person name="Guigo R."/>
            <person name="Gustafson E.A."/>
            <person name="Haerty W."/>
            <person name="Hahn M.W."/>
            <person name="Halligan D.L."/>
            <person name="Halpern A.L."/>
            <person name="Halter G.M."/>
            <person name="Han M.V."/>
            <person name="Heger A."/>
            <person name="Hillier L."/>
            <person name="Hinrichs A.S."/>
            <person name="Holmes I."/>
            <person name="Hoskins R.A."/>
            <person name="Hubisz M.J."/>
            <person name="Hultmark D."/>
            <person name="Huntley M.A."/>
            <person name="Jaffe D.B."/>
            <person name="Jagadeeshan S."/>
            <person name="Jeck W.R."/>
            <person name="Johnson J."/>
            <person name="Jones C.D."/>
            <person name="Jordan W.C."/>
            <person name="Karpen G.H."/>
            <person name="Kataoka E."/>
            <person name="Keightley P.D."/>
            <person name="Kheradpour P."/>
            <person name="Kirkness E.F."/>
            <person name="Koerich L.B."/>
            <person name="Kristiansen K."/>
            <person name="Kudrna D."/>
            <person name="Kulathinal R.J."/>
            <person name="Kumar S."/>
            <person name="Kwok R."/>
            <person name="Lander E."/>
            <person name="Langley C.H."/>
            <person name="Lapoint R."/>
            <person name="Lazzaro B.P."/>
            <person name="Lee S.J."/>
            <person name="Levesque L."/>
            <person name="Li R."/>
            <person name="Lin C.F."/>
            <person name="Lin M.F."/>
            <person name="Lindblad-Toh K."/>
            <person name="Llopart A."/>
            <person name="Long M."/>
            <person name="Low L."/>
            <person name="Lozovsky E."/>
            <person name="Lu J."/>
            <person name="Luo M."/>
            <person name="Machado C.A."/>
            <person name="Makalowski W."/>
            <person name="Marzo M."/>
            <person name="Matsuda M."/>
            <person name="Matzkin L."/>
            <person name="McAllister B."/>
            <person name="McBride C.S."/>
            <person name="McKernan B."/>
            <person name="McKernan K."/>
            <person name="Mendez-Lago M."/>
            <person name="Minx P."/>
            <person name="Mollenhauer M.U."/>
            <person name="Montooth K."/>
            <person name="Mount S.M."/>
            <person name="Mu X."/>
            <person name="Myers E."/>
            <person name="Negre B."/>
            <person name="Newfeld S."/>
            <person name="Nielsen R."/>
            <person name="Noor M.A."/>
            <person name="O'Grady P."/>
            <person name="Pachter L."/>
            <person name="Papaceit M."/>
            <person name="Parisi M.J."/>
            <person name="Parisi M."/>
            <person name="Parts L."/>
            <person name="Pedersen J.S."/>
            <person name="Pesole G."/>
            <person name="Phillippy A.M."/>
            <person name="Ponting C.P."/>
            <person name="Pop M."/>
            <person name="Porcelli D."/>
            <person name="Powell J.R."/>
            <person name="Prohaska S."/>
            <person name="Pruitt K."/>
            <person name="Puig M."/>
            <person name="Quesneville H."/>
            <person name="Ram K.R."/>
            <person name="Rand D."/>
            <person name="Rasmussen M.D."/>
            <person name="Reed L.K."/>
            <person name="Reenan R."/>
            <person name="Reily A."/>
            <person name="Remington K.A."/>
            <person name="Rieger T.T."/>
            <person name="Ritchie M.G."/>
            <person name="Robin C."/>
            <person name="Rogers Y.H."/>
            <person name="Rohde C."/>
            <person name="Rozas J."/>
            <person name="Rubenfield M.J."/>
            <person name="Ruiz A."/>
            <person name="Russo S."/>
            <person name="Salzberg S.L."/>
            <person name="Sanchez-Gracia A."/>
            <person name="Saranga D.J."/>
            <person name="Sato H."/>
            <person name="Schaeffer S.W."/>
            <person name="Schatz M.C."/>
            <person name="Schlenke T."/>
            <person name="Schwartz R."/>
            <person name="Segarra C."/>
            <person name="Singh R.S."/>
            <person name="Sirot L."/>
            <person name="Sirota M."/>
            <person name="Sisneros N.B."/>
            <person name="Smith C.D."/>
            <person name="Smith T.F."/>
            <person name="Spieth J."/>
            <person name="Stage D.E."/>
            <person name="Stark A."/>
            <person name="Stephan W."/>
            <person name="Strausberg R.L."/>
            <person name="Strempel S."/>
            <person name="Sturgill D."/>
            <person name="Sutton G."/>
            <person name="Sutton G.G."/>
            <person name="Tao W."/>
            <person name="Teichmann S."/>
            <person name="Tobari Y.N."/>
            <person name="Tomimura Y."/>
            <person name="Tsolas J.M."/>
            <person name="Valente V.L."/>
            <person name="Venter E."/>
            <person name="Venter J.C."/>
            <person name="Vicario S."/>
            <person name="Vieira F.G."/>
            <person name="Vilella A.J."/>
            <person name="Villasante A."/>
            <person name="Walenz B."/>
            <person name="Wang J."/>
            <person name="Wasserman M."/>
            <person name="Watts T."/>
            <person name="Wilson D."/>
            <person name="Wilson R.K."/>
            <person name="Wing R.A."/>
            <person name="Wolfner M.F."/>
            <person name="Wong A."/>
            <person name="Wong G.K."/>
            <person name="Wu C.I."/>
            <person name="Wu G."/>
            <person name="Yamamoto D."/>
            <person name="Yang H.P."/>
            <person name="Yang S.P."/>
            <person name="Yorke J.A."/>
            <person name="Yoshida K."/>
            <person name="Zdobnov E."/>
            <person name="Zhang P."/>
            <person name="Zhang Y."/>
            <person name="Zimin A.V."/>
            <person name="Baldwin J."/>
            <person name="Abdouelleil A."/>
            <person name="Abdulkadir J."/>
            <person name="Abebe A."/>
            <person name="Abera B."/>
            <person name="Abreu J."/>
            <person name="Acer S.C."/>
            <person name="Aftuck L."/>
            <person name="Alexander A."/>
            <person name="An P."/>
            <person name="Anderson E."/>
            <person name="Anderson S."/>
            <person name="Arachi H."/>
            <person name="Azer M."/>
            <person name="Bachantsang P."/>
            <person name="Barry A."/>
            <person name="Bayul T."/>
            <person name="Berlin A."/>
            <person name="Bessette D."/>
            <person name="Bloom T."/>
            <person name="Blye J."/>
            <person name="Boguslavskiy L."/>
            <person name="Bonnet C."/>
            <person name="Boukhgalter B."/>
            <person name="Bourzgui I."/>
            <person name="Brown A."/>
            <person name="Cahill P."/>
            <person name="Channer S."/>
            <person name="Cheshatsang Y."/>
            <person name="Chuda L."/>
            <person name="Citroen M."/>
            <person name="Collymore A."/>
            <person name="Cooke P."/>
            <person name="Costello M."/>
            <person name="D'Aco K."/>
            <person name="Daza R."/>
            <person name="De Haan G."/>
            <person name="DeGray S."/>
            <person name="DeMaso C."/>
            <person name="Dhargay N."/>
            <person name="Dooley K."/>
            <person name="Dooley E."/>
            <person name="Doricent M."/>
            <person name="Dorje P."/>
            <person name="Dorjee K."/>
            <person name="Dupes A."/>
            <person name="Elong R."/>
            <person name="Falk J."/>
            <person name="Farina A."/>
            <person name="Faro S."/>
            <person name="Ferguson D."/>
            <person name="Fisher S."/>
            <person name="Foley C.D."/>
            <person name="Franke A."/>
            <person name="Friedrich D."/>
            <person name="Gadbois L."/>
            <person name="Gearin G."/>
            <person name="Gearin C.R."/>
            <person name="Giannoukos G."/>
            <person name="Goode T."/>
            <person name="Graham J."/>
            <person name="Grandbois E."/>
            <person name="Grewal S."/>
            <person name="Gyaltsen K."/>
            <person name="Hafez N."/>
            <person name="Hagos B."/>
            <person name="Hall J."/>
            <person name="Henson C."/>
            <person name="Hollinger A."/>
            <person name="Honan T."/>
            <person name="Huard M.D."/>
            <person name="Hughes L."/>
            <person name="Hurhula B."/>
            <person name="Husby M.E."/>
            <person name="Kamat A."/>
            <person name="Kanga B."/>
            <person name="Kashin S."/>
            <person name="Khazanovich D."/>
            <person name="Kisner P."/>
            <person name="Lance K."/>
            <person name="Lara M."/>
            <person name="Lee W."/>
            <person name="Lennon N."/>
            <person name="Letendre F."/>
            <person name="LeVine R."/>
            <person name="Lipovsky A."/>
            <person name="Liu X."/>
            <person name="Liu J."/>
            <person name="Liu S."/>
            <person name="Lokyitsang T."/>
            <person name="Lokyitsang Y."/>
            <person name="Lubonja R."/>
            <person name="Lui A."/>
            <person name="MacDonald P."/>
            <person name="Magnisalis V."/>
            <person name="Maru K."/>
            <person name="Matthews C."/>
            <person name="McCusker W."/>
            <person name="McDonough S."/>
            <person name="Mehta T."/>
            <person name="Meldrim J."/>
            <person name="Meneus L."/>
            <person name="Mihai O."/>
            <person name="Mihalev A."/>
            <person name="Mihova T."/>
            <person name="Mittelman R."/>
            <person name="Mlenga V."/>
            <person name="Montmayeur A."/>
            <person name="Mulrain L."/>
            <person name="Navidi A."/>
            <person name="Naylor J."/>
            <person name="Negash T."/>
            <person name="Nguyen T."/>
            <person name="Nguyen N."/>
            <person name="Nicol R."/>
            <person name="Norbu C."/>
            <person name="Norbu N."/>
            <person name="Novod N."/>
            <person name="O'Neill B."/>
            <person name="Osman S."/>
            <person name="Markiewicz E."/>
            <person name="Oyono O.L."/>
            <person name="Patti C."/>
            <person name="Phunkhang P."/>
            <person name="Pierre F."/>
            <person name="Priest M."/>
            <person name="Raghuraman S."/>
            <person name="Rege F."/>
            <person name="Reyes R."/>
            <person name="Rise C."/>
            <person name="Rogov P."/>
            <person name="Ross K."/>
            <person name="Ryan E."/>
            <person name="Settipalli S."/>
            <person name="Shea T."/>
            <person name="Sherpa N."/>
            <person name="Shi L."/>
            <person name="Shih D."/>
            <person name="Sparrow T."/>
            <person name="Spaulding J."/>
            <person name="Stalker J."/>
            <person name="Stange-Thomann N."/>
            <person name="Stavropoulos S."/>
            <person name="Stone C."/>
            <person name="Strader C."/>
            <person name="Tesfaye S."/>
            <person name="Thomson T."/>
            <person name="Thoulutsang Y."/>
            <person name="Thoulutsang D."/>
            <person name="Topham K."/>
            <person name="Topping I."/>
            <person name="Tsamla T."/>
            <person name="Vassiliev H."/>
            <person name="Vo A."/>
            <person name="Wangchuk T."/>
            <person name="Wangdi T."/>
            <person name="Weiand M."/>
            <person name="Wilkinson J."/>
            <person name="Wilson A."/>
            <person name="Yadav S."/>
            <person name="Young G."/>
            <person name="Yu Q."/>
            <person name="Zembek L."/>
            <person name="Zhong D."/>
            <person name="Zimmer A."/>
            <person name="Zwirko Z."/>
            <person name="Jaffe D.B."/>
            <person name="Alvarez P."/>
            <person name="Brockman W."/>
            <person name="Butler J."/>
            <person name="Chin C."/>
            <person name="Gnerre S."/>
            <person name="Grabherr M."/>
            <person name="Kleber M."/>
            <person name="Mauceli E."/>
            <person name="MacCallum I."/>
        </authorList>
    </citation>
    <scope>NUCLEOTIDE SEQUENCE [LARGE SCALE GENOMIC DNA]</scope>
    <source>
        <strain evidence="11">Tai18E2 / Tucson 14021-0261.01</strain>
    </source>
</reference>
<name>B4P913_DROYA</name>
<keyword evidence="5" id="KW-0720">Serine protease</keyword>
<sequence length="267" mass="29086">MLAPLVLLQIVALPWLARGDQRIINGNTVNIKDAPWHASIIVRSQLQCGGAIISKNYILTAAKCVDGYNAGDIQVRLGTSSCGTGGSKFGICEVKVHSQYSNWRFDNNLALLKTCEQLNATDEIKPIERANKLPADNSRANVTGCGSRSGHWIDLIWDRRLSRSSGIQEKCWRLPVQLHGTQVQILSQKQCAADWSGIQFYLLTGISDLTICTKSPDKGACSSDKGAPLVIDNKLVGILSRAGCAIKPDVYANLLGHTNWLNSNTKD</sequence>
<dbReference type="Gene3D" id="2.40.10.10">
    <property type="entry name" value="Trypsin-like serine proteases"/>
    <property type="match status" value="1"/>
</dbReference>
<dbReference type="OrthoDB" id="6380398at2759"/>
<evidence type="ECO:0000256" key="6">
    <source>
        <dbReference type="ARBA" id="ARBA00023145"/>
    </source>
</evidence>
<evidence type="ECO:0000313" key="10">
    <source>
        <dbReference type="EMBL" id="EDW92253.1"/>
    </source>
</evidence>
<dbReference type="OMA" id="DLTICTK"/>
<keyword evidence="2" id="KW-0645">Protease</keyword>
<dbReference type="GO" id="GO:0004252">
    <property type="term" value="F:serine-type endopeptidase activity"/>
    <property type="evidence" value="ECO:0007669"/>
    <property type="project" value="InterPro"/>
</dbReference>
<dbReference type="PRINTS" id="PR00722">
    <property type="entry name" value="CHYMOTRYPSIN"/>
</dbReference>
<dbReference type="SUPFAM" id="SSF50494">
    <property type="entry name" value="Trypsin-like serine proteases"/>
    <property type="match status" value="1"/>
</dbReference>
<dbReference type="InterPro" id="IPR050430">
    <property type="entry name" value="Peptidase_S1"/>
</dbReference>
<protein>
    <recommendedName>
        <fullName evidence="9">Peptidase S1 domain-containing protein</fullName>
    </recommendedName>
</protein>
<feature type="chain" id="PRO_5002817682" description="Peptidase S1 domain-containing protein" evidence="8">
    <location>
        <begin position="20"/>
        <end position="267"/>
    </location>
</feature>
<evidence type="ECO:0000256" key="3">
    <source>
        <dbReference type="ARBA" id="ARBA00022729"/>
    </source>
</evidence>
<dbReference type="Pfam" id="PF00089">
    <property type="entry name" value="Trypsin"/>
    <property type="match status" value="1"/>
</dbReference>
<keyword evidence="7" id="KW-1015">Disulfide bond</keyword>
<dbReference type="SMART" id="SM00020">
    <property type="entry name" value="Tryp_SPc"/>
    <property type="match status" value="1"/>
</dbReference>
<dbReference type="HOGENOM" id="CLU_006842_7_1_1"/>
<dbReference type="PANTHER" id="PTHR24276:SF94">
    <property type="entry name" value="AT20289P-RELATED"/>
    <property type="match status" value="1"/>
</dbReference>
<evidence type="ECO:0000259" key="9">
    <source>
        <dbReference type="PROSITE" id="PS50240"/>
    </source>
</evidence>
<evidence type="ECO:0000256" key="8">
    <source>
        <dbReference type="SAM" id="SignalP"/>
    </source>
</evidence>
<gene>
    <name evidence="10" type="primary">Dyak\GE11617</name>
    <name evidence="10" type="synonym">Dyak\CG9897</name>
    <name evidence="10" type="synonym">dyak_GLEANR_11933</name>
    <name evidence="10" type="synonym">GE11617</name>
    <name evidence="10" type="ORF">Dyak_GE11617</name>
</gene>
<feature type="signal peptide" evidence="8">
    <location>
        <begin position="1"/>
        <end position="19"/>
    </location>
</feature>
<dbReference type="EMBL" id="CM000158">
    <property type="protein sequence ID" value="EDW92253.1"/>
    <property type="molecule type" value="Genomic_DNA"/>
</dbReference>
<comment type="similarity">
    <text evidence="1">Belongs to the peptidase S1 family.</text>
</comment>
<dbReference type="InterPro" id="IPR043504">
    <property type="entry name" value="Peptidase_S1_PA_chymotrypsin"/>
</dbReference>
<dbReference type="PANTHER" id="PTHR24276">
    <property type="entry name" value="POLYSERASE-RELATED"/>
    <property type="match status" value="1"/>
</dbReference>
<keyword evidence="6" id="KW-0865">Zymogen</keyword>
<dbReference type="CDD" id="cd00190">
    <property type="entry name" value="Tryp_SPc"/>
    <property type="match status" value="1"/>
</dbReference>
<evidence type="ECO:0000256" key="2">
    <source>
        <dbReference type="ARBA" id="ARBA00022670"/>
    </source>
</evidence>
<organism evidence="10 11">
    <name type="scientific">Drosophila yakuba</name>
    <name type="common">Fruit fly</name>
    <dbReference type="NCBI Taxonomy" id="7245"/>
    <lineage>
        <taxon>Eukaryota</taxon>
        <taxon>Metazoa</taxon>
        <taxon>Ecdysozoa</taxon>
        <taxon>Arthropoda</taxon>
        <taxon>Hexapoda</taxon>
        <taxon>Insecta</taxon>
        <taxon>Pterygota</taxon>
        <taxon>Neoptera</taxon>
        <taxon>Endopterygota</taxon>
        <taxon>Diptera</taxon>
        <taxon>Brachycera</taxon>
        <taxon>Muscomorpha</taxon>
        <taxon>Ephydroidea</taxon>
        <taxon>Drosophilidae</taxon>
        <taxon>Drosophila</taxon>
        <taxon>Sophophora</taxon>
    </lineage>
</organism>
<evidence type="ECO:0000313" key="11">
    <source>
        <dbReference type="Proteomes" id="UP000002282"/>
    </source>
</evidence>
<dbReference type="PROSITE" id="PS50240">
    <property type="entry name" value="TRYPSIN_DOM"/>
    <property type="match status" value="1"/>
</dbReference>
<dbReference type="InterPro" id="IPR001254">
    <property type="entry name" value="Trypsin_dom"/>
</dbReference>
<dbReference type="InterPro" id="IPR009003">
    <property type="entry name" value="Peptidase_S1_PA"/>
</dbReference>
<dbReference type="FunFam" id="2.40.10.10:FF:000068">
    <property type="entry name" value="transmembrane protease serine 2"/>
    <property type="match status" value="1"/>
</dbReference>
<evidence type="ECO:0000256" key="5">
    <source>
        <dbReference type="ARBA" id="ARBA00022825"/>
    </source>
</evidence>
<evidence type="ECO:0000256" key="1">
    <source>
        <dbReference type="ARBA" id="ARBA00007664"/>
    </source>
</evidence>